<accession>A0A6V8H2L0</accession>
<protein>
    <recommendedName>
        <fullName evidence="1">AB hydrolase-1 domain-containing protein</fullName>
    </recommendedName>
</protein>
<comment type="caution">
    <text evidence="2">The sequence shown here is derived from an EMBL/GenBank/DDBJ whole genome shotgun (WGS) entry which is preliminary data.</text>
</comment>
<dbReference type="AlphaFoldDB" id="A0A6V8H2L0"/>
<evidence type="ECO:0000313" key="3">
    <source>
        <dbReference type="Proteomes" id="UP000053095"/>
    </source>
</evidence>
<evidence type="ECO:0000259" key="1">
    <source>
        <dbReference type="Pfam" id="PF12697"/>
    </source>
</evidence>
<dbReference type="InterPro" id="IPR000073">
    <property type="entry name" value="AB_hydrolase_1"/>
</dbReference>
<dbReference type="EMBL" id="DF933811">
    <property type="protein sequence ID" value="GAM34899.1"/>
    <property type="molecule type" value="Genomic_DNA"/>
</dbReference>
<dbReference type="PANTHER" id="PTHR37017">
    <property type="entry name" value="AB HYDROLASE-1 DOMAIN-CONTAINING PROTEIN-RELATED"/>
    <property type="match status" value="1"/>
</dbReference>
<dbReference type="SUPFAM" id="SSF53474">
    <property type="entry name" value="alpha/beta-Hydrolases"/>
    <property type="match status" value="1"/>
</dbReference>
<sequence length="257" mass="27176">MASPSRPVFVLVPGASQTPAAYGYLLHLLQCKGYGAFSALLPSVGATEQVSAADDAEYVRSRMLLPVLDIEQHNVIIISHSYSGIPASAAALGLGKADRAAEGKKTSVLGQIFIAAVVAKGGNGLDLVANFGGQMPPHIREPANLLRCDDPKPPLFGDVPSELADAAVQSCISQCKTSFTSPCPAASWDSEAYKGRIAYVKTVNDQAVPYAAQTMMLQASGQEWITRDIETAHSPQLVVPEKLADILVEIAQQFEAL</sequence>
<feature type="domain" description="AB hydrolase-1" evidence="1">
    <location>
        <begin position="9"/>
        <end position="245"/>
    </location>
</feature>
<proteinExistence type="predicted"/>
<dbReference type="InterPro" id="IPR052897">
    <property type="entry name" value="Sec-Metab_Biosynth_Hydrolase"/>
</dbReference>
<organism evidence="2 3">
    <name type="scientific">Talaromyces pinophilus</name>
    <name type="common">Penicillium pinophilum</name>
    <dbReference type="NCBI Taxonomy" id="128442"/>
    <lineage>
        <taxon>Eukaryota</taxon>
        <taxon>Fungi</taxon>
        <taxon>Dikarya</taxon>
        <taxon>Ascomycota</taxon>
        <taxon>Pezizomycotina</taxon>
        <taxon>Eurotiomycetes</taxon>
        <taxon>Eurotiomycetidae</taxon>
        <taxon>Eurotiales</taxon>
        <taxon>Trichocomaceae</taxon>
        <taxon>Talaromyces</taxon>
        <taxon>Talaromyces sect. Talaromyces</taxon>
    </lineage>
</organism>
<dbReference type="Gene3D" id="3.40.50.1820">
    <property type="entry name" value="alpha/beta hydrolase"/>
    <property type="match status" value="1"/>
</dbReference>
<name>A0A6V8H2L0_TALPI</name>
<dbReference type="PANTHER" id="PTHR37017:SF8">
    <property type="entry name" value="AB HYDROLASE-1 DOMAIN-CONTAINING PROTEIN"/>
    <property type="match status" value="1"/>
</dbReference>
<reference evidence="3" key="1">
    <citation type="journal article" date="2015" name="Genome Announc.">
        <title>Draft genome sequence of Talaromyces cellulolyticus strain Y-94, a source of lignocellulosic biomass-degrading enzymes.</title>
        <authorList>
            <person name="Fujii T."/>
            <person name="Koike H."/>
            <person name="Sawayama S."/>
            <person name="Yano S."/>
            <person name="Inoue H."/>
        </authorList>
    </citation>
    <scope>NUCLEOTIDE SEQUENCE [LARGE SCALE GENOMIC DNA]</scope>
    <source>
        <strain evidence="3">Y-94</strain>
    </source>
</reference>
<dbReference type="InterPro" id="IPR029058">
    <property type="entry name" value="AB_hydrolase_fold"/>
</dbReference>
<dbReference type="Pfam" id="PF12697">
    <property type="entry name" value="Abhydrolase_6"/>
    <property type="match status" value="1"/>
</dbReference>
<gene>
    <name evidence="2" type="ORF">TCE0_015f02785</name>
</gene>
<evidence type="ECO:0000313" key="2">
    <source>
        <dbReference type="EMBL" id="GAM34899.1"/>
    </source>
</evidence>
<keyword evidence="3" id="KW-1185">Reference proteome</keyword>
<dbReference type="Proteomes" id="UP000053095">
    <property type="component" value="Unassembled WGS sequence"/>
</dbReference>